<dbReference type="OrthoDB" id="5194739at2"/>
<dbReference type="Pfam" id="PF15605">
    <property type="entry name" value="Ntox28"/>
    <property type="match status" value="1"/>
</dbReference>
<evidence type="ECO:0000313" key="4">
    <source>
        <dbReference type="Proteomes" id="UP000295680"/>
    </source>
</evidence>
<feature type="compositionally biased region" description="Basic and acidic residues" evidence="1">
    <location>
        <begin position="58"/>
        <end position="68"/>
    </location>
</feature>
<evidence type="ECO:0000259" key="2">
    <source>
        <dbReference type="Pfam" id="PF15605"/>
    </source>
</evidence>
<protein>
    <submittedName>
        <fullName evidence="3">Putative RNase toxin 28 of polymorphic toxin system</fullName>
    </submittedName>
</protein>
<evidence type="ECO:0000256" key="1">
    <source>
        <dbReference type="SAM" id="MobiDB-lite"/>
    </source>
</evidence>
<feature type="region of interest" description="Disordered" evidence="1">
    <location>
        <begin position="58"/>
        <end position="89"/>
    </location>
</feature>
<feature type="domain" description="Bacterial toxin 28" evidence="2">
    <location>
        <begin position="2"/>
        <end position="87"/>
    </location>
</feature>
<dbReference type="InterPro" id="IPR028948">
    <property type="entry name" value="Ntox28"/>
</dbReference>
<feature type="region of interest" description="Disordered" evidence="1">
    <location>
        <begin position="1"/>
        <end position="34"/>
    </location>
</feature>
<dbReference type="Proteomes" id="UP000295680">
    <property type="component" value="Unassembled WGS sequence"/>
</dbReference>
<keyword evidence="4" id="KW-1185">Reference proteome</keyword>
<organism evidence="3 4">
    <name type="scientific">Actinocrispum wychmicini</name>
    <dbReference type="NCBI Taxonomy" id="1213861"/>
    <lineage>
        <taxon>Bacteria</taxon>
        <taxon>Bacillati</taxon>
        <taxon>Actinomycetota</taxon>
        <taxon>Actinomycetes</taxon>
        <taxon>Pseudonocardiales</taxon>
        <taxon>Pseudonocardiaceae</taxon>
        <taxon>Actinocrispum</taxon>
    </lineage>
</organism>
<gene>
    <name evidence="3" type="ORF">EV192_1021138</name>
</gene>
<name>A0A4R2JTM3_9PSEU</name>
<reference evidence="3 4" key="1">
    <citation type="submission" date="2019-03" db="EMBL/GenBank/DDBJ databases">
        <title>Genomic Encyclopedia of Type Strains, Phase IV (KMG-IV): sequencing the most valuable type-strain genomes for metagenomic binning, comparative biology and taxonomic classification.</title>
        <authorList>
            <person name="Goeker M."/>
        </authorList>
    </citation>
    <scope>NUCLEOTIDE SEQUENCE [LARGE SCALE GENOMIC DNA]</scope>
    <source>
        <strain evidence="3 4">DSM 45934</strain>
    </source>
</reference>
<dbReference type="AlphaFoldDB" id="A0A4R2JTM3"/>
<proteinExistence type="predicted"/>
<comment type="caution">
    <text evidence="3">The sequence shown here is derived from an EMBL/GenBank/DDBJ whole genome shotgun (WGS) entry which is preliminary data.</text>
</comment>
<dbReference type="RefSeq" id="WP_132115151.1">
    <property type="nucleotide sequence ID" value="NZ_SLWS01000002.1"/>
</dbReference>
<evidence type="ECO:0000313" key="3">
    <source>
        <dbReference type="EMBL" id="TCO62994.1"/>
    </source>
</evidence>
<sequence length="89" mass="10216">MKEHLTERDLDAAKRELNGEVVARKPDGTPWDHVDEVRNAQRGLVNRINQLKRQLGDSRLSDADRATAQEELSEASRLLDHSEQYVPRN</sequence>
<dbReference type="EMBL" id="SLWS01000002">
    <property type="protein sequence ID" value="TCO62994.1"/>
    <property type="molecule type" value="Genomic_DNA"/>
</dbReference>
<accession>A0A4R2JTM3</accession>